<feature type="signal peptide" evidence="2">
    <location>
        <begin position="1"/>
        <end position="25"/>
    </location>
</feature>
<keyword evidence="2" id="KW-0732">Signal</keyword>
<evidence type="ECO:0000256" key="2">
    <source>
        <dbReference type="SAM" id="SignalP"/>
    </source>
</evidence>
<feature type="region of interest" description="Disordered" evidence="1">
    <location>
        <begin position="24"/>
        <end position="55"/>
    </location>
</feature>
<name>A0A660KYR0_9ACTN</name>
<reference evidence="3 4" key="1">
    <citation type="submission" date="2018-10" db="EMBL/GenBank/DDBJ databases">
        <title>Genomic Encyclopedia of Archaeal and Bacterial Type Strains, Phase II (KMG-II): from individual species to whole genera.</title>
        <authorList>
            <person name="Goeker M."/>
        </authorList>
    </citation>
    <scope>NUCLEOTIDE SEQUENCE [LARGE SCALE GENOMIC DNA]</scope>
    <source>
        <strain evidence="3 4">DSM 14954</strain>
    </source>
</reference>
<keyword evidence="4" id="KW-1185">Reference proteome</keyword>
<feature type="compositionally biased region" description="Pro residues" evidence="1">
    <location>
        <begin position="31"/>
        <end position="45"/>
    </location>
</feature>
<sequence>MPARPWAVATAAAALLAAQAVPAGADSAEPVPTPTPEPTPTPTPTAAPTATPIVPGLPEVPDLGGTVIYVVTVTTTITTTTTTAPITVIAAPVTTTTTTTNNSNSSSTTSATTQSPQSAANVAASDRNGRGSLEINLRGCARKRARLDGSRTQLRLPRGTSLVLRVNGRRVGVLDLDGDRGANAKPLPLRITLRADGVLTVQRPSGRVLRIQGCSAR</sequence>
<dbReference type="RefSeq" id="WP_170179367.1">
    <property type="nucleotide sequence ID" value="NZ_RBIL01000002.1"/>
</dbReference>
<feature type="compositionally biased region" description="Low complexity" evidence="1">
    <location>
        <begin position="96"/>
        <end position="120"/>
    </location>
</feature>
<feature type="chain" id="PRO_5025059827" evidence="2">
    <location>
        <begin position="26"/>
        <end position="217"/>
    </location>
</feature>
<dbReference type="AlphaFoldDB" id="A0A660KYR0"/>
<evidence type="ECO:0000256" key="1">
    <source>
        <dbReference type="SAM" id="MobiDB-lite"/>
    </source>
</evidence>
<dbReference type="EMBL" id="RBIL01000002">
    <property type="protein sequence ID" value="RKQ86837.1"/>
    <property type="molecule type" value="Genomic_DNA"/>
</dbReference>
<comment type="caution">
    <text evidence="3">The sequence shown here is derived from an EMBL/GenBank/DDBJ whole genome shotgun (WGS) entry which is preliminary data.</text>
</comment>
<protein>
    <submittedName>
        <fullName evidence="3">Uncharacterized protein</fullName>
    </submittedName>
</protein>
<dbReference type="Proteomes" id="UP000278962">
    <property type="component" value="Unassembled WGS sequence"/>
</dbReference>
<organism evidence="3 4">
    <name type="scientific">Solirubrobacter pauli</name>
    <dbReference type="NCBI Taxonomy" id="166793"/>
    <lineage>
        <taxon>Bacteria</taxon>
        <taxon>Bacillati</taxon>
        <taxon>Actinomycetota</taxon>
        <taxon>Thermoleophilia</taxon>
        <taxon>Solirubrobacterales</taxon>
        <taxon>Solirubrobacteraceae</taxon>
        <taxon>Solirubrobacter</taxon>
    </lineage>
</organism>
<evidence type="ECO:0000313" key="3">
    <source>
        <dbReference type="EMBL" id="RKQ86837.1"/>
    </source>
</evidence>
<feature type="region of interest" description="Disordered" evidence="1">
    <location>
        <begin position="96"/>
        <end position="127"/>
    </location>
</feature>
<gene>
    <name evidence="3" type="ORF">C8N24_4852</name>
</gene>
<proteinExistence type="predicted"/>
<evidence type="ECO:0000313" key="4">
    <source>
        <dbReference type="Proteomes" id="UP000278962"/>
    </source>
</evidence>
<accession>A0A660KYR0</accession>